<dbReference type="InterPro" id="IPR022038">
    <property type="entry name" value="Ig-like_bact"/>
</dbReference>
<feature type="transmembrane region" description="Helical" evidence="1">
    <location>
        <begin position="692"/>
        <end position="711"/>
    </location>
</feature>
<dbReference type="Proteomes" id="UP000018683">
    <property type="component" value="Unassembled WGS sequence"/>
</dbReference>
<evidence type="ECO:0000313" key="4">
    <source>
        <dbReference type="Proteomes" id="UP000018683"/>
    </source>
</evidence>
<reference evidence="3 4" key="1">
    <citation type="submission" date="2013-10" db="EMBL/GenBank/DDBJ databases">
        <title>The Genome Sequence of Ruminococcus lactaris CC59_002D.</title>
        <authorList>
            <consortium name="The Broad Institute Genomics Platform"/>
            <person name="Earl A."/>
            <person name="Allen-Vercoe E."/>
            <person name="Daigneault M."/>
            <person name="Young S.K."/>
            <person name="Zeng Q."/>
            <person name="Gargeya S."/>
            <person name="Fitzgerald M."/>
            <person name="Abouelleil A."/>
            <person name="Alvarado L."/>
            <person name="Chapman S.B."/>
            <person name="Gainer-Dewar J."/>
            <person name="Goldberg J."/>
            <person name="Griggs A."/>
            <person name="Gujja S."/>
            <person name="Hansen M."/>
            <person name="Howarth C."/>
            <person name="Imamovic A."/>
            <person name="Ireland A."/>
            <person name="Larimer J."/>
            <person name="McCowan C."/>
            <person name="Murphy C."/>
            <person name="Pearson M."/>
            <person name="Poon T.W."/>
            <person name="Priest M."/>
            <person name="Roberts A."/>
            <person name="Saif S."/>
            <person name="Shea T."/>
            <person name="Sykes S."/>
            <person name="Wortman J."/>
            <person name="Nusbaum C."/>
            <person name="Birren B."/>
        </authorList>
    </citation>
    <scope>NUCLEOTIDE SEQUENCE [LARGE SCALE GENOMIC DNA]</scope>
    <source>
        <strain evidence="3 4">CC59_002D</strain>
    </source>
</reference>
<keyword evidence="1" id="KW-0812">Transmembrane</keyword>
<gene>
    <name evidence="3" type="ORF">HMPREF1202_00648</name>
</gene>
<name>V8CB53_9FIRM</name>
<protein>
    <recommendedName>
        <fullName evidence="2">Ig-like domain-containing protein</fullName>
    </recommendedName>
</protein>
<evidence type="ECO:0000256" key="1">
    <source>
        <dbReference type="SAM" id="Phobius"/>
    </source>
</evidence>
<feature type="domain" description="Ig-like" evidence="2">
    <location>
        <begin position="549"/>
        <end position="663"/>
    </location>
</feature>
<comment type="caution">
    <text evidence="3">The sequence shown here is derived from an EMBL/GenBank/DDBJ whole genome shotgun (WGS) entry which is preliminary data.</text>
</comment>
<dbReference type="EMBL" id="AZJE01000007">
    <property type="protein sequence ID" value="ETD24584.1"/>
    <property type="molecule type" value="Genomic_DNA"/>
</dbReference>
<accession>V8CB53</accession>
<evidence type="ECO:0000313" key="3">
    <source>
        <dbReference type="EMBL" id="ETD24584.1"/>
    </source>
</evidence>
<dbReference type="RefSeq" id="WP_023921065.1">
    <property type="nucleotide sequence ID" value="NZ_KI669407.1"/>
</dbReference>
<dbReference type="AlphaFoldDB" id="V8CB53"/>
<keyword evidence="1" id="KW-1133">Transmembrane helix</keyword>
<dbReference type="PATRIC" id="fig|1073376.3.peg.674"/>
<evidence type="ECO:0000259" key="2">
    <source>
        <dbReference type="Pfam" id="PF13750"/>
    </source>
</evidence>
<dbReference type="HOGENOM" id="CLU_018480_0_0_9"/>
<organism evidence="3 4">
    <name type="scientific">[Ruminococcus] lactaris CC59_002D</name>
    <dbReference type="NCBI Taxonomy" id="1073376"/>
    <lineage>
        <taxon>Bacteria</taxon>
        <taxon>Bacillati</taxon>
        <taxon>Bacillota</taxon>
        <taxon>Clostridia</taxon>
        <taxon>Lachnospirales</taxon>
        <taxon>Lachnospiraceae</taxon>
        <taxon>Mediterraneibacter</taxon>
    </lineage>
</organism>
<dbReference type="Pfam" id="PF13750">
    <property type="entry name" value="Big_3_3"/>
    <property type="match status" value="1"/>
</dbReference>
<keyword evidence="1" id="KW-0472">Membrane</keyword>
<proteinExistence type="predicted"/>
<dbReference type="OrthoDB" id="3193440at2"/>
<sequence>MSRMWINKKNKKNKKENVNKVSCWILAVIFAVVVFGSAGLAAADEEESKEIPVLRIDGNVYDESGANRWYTEDPKVEVCLEGAAKISDKEIRDEEMQGEKIPDKEMQDEEIPDKEMQDEEIPDQEIYCNMQYEITYTSGEKKAETVNFTEQEEEGNWRYSFEPAVWKEGKNQLRLWQESETGETEWEQKAVICIDKTVPAAVVFSYPAGSEERGYCYQTETEMLVKSQDESSGVEKIIVQQEDGTKLEVEGAEGSVYLPLGYQGRLEAYAVDYAGLESVRSSSEQIICEDEKPLIAVTGAGKSGEWQKDLPKIRLWIGERSEKYTCSAGLRLAVCYVNGEEINRKYYENPTESDSFTVKLEKESVDGSPVELMVHAVDRAGNSTVRKEKLYIDRKSPTAEMNGVTDAMITGEKCSGEIVLKDENLLGKYEVSVTRTDQEKKKELILNQAKQELSEKEVSIPFVFEEDGHYECRIQVEDRAGWKTEKEYRFVIDRCSPVIRYVDQLNGTDLPFFQWNYEVEEAVSDLTDYQYQMLLDGLEYAKGRLVTEEGVHRLRVRAEDAAGNDSVAEAVFTIDHTPPVLYMGRLKDGAIYEEKVKIEVWVDGEKEYLTDLTLNGERQKLSTESRMFQCEIMESGNYIMGVQAEDAAGNQVKKVIRFEIRPGKSIVQKIWKPVEDLFSGHGEETENKMDQWIWAEIFGAAGILILLWYGWRMKRTGKRRK</sequence>
<dbReference type="STRING" id="1073376.HMPREF1202_00648"/>